<gene>
    <name evidence="1" type="ORF">G9Q97_17430</name>
</gene>
<evidence type="ECO:0000313" key="1">
    <source>
        <dbReference type="EMBL" id="NHE58594.1"/>
    </source>
</evidence>
<dbReference type="Proteomes" id="UP000649799">
    <property type="component" value="Unassembled WGS sequence"/>
</dbReference>
<protein>
    <recommendedName>
        <fullName evidence="3">DUF1574 domain-containing protein</fullName>
    </recommendedName>
</protein>
<comment type="caution">
    <text evidence="1">The sequence shown here is derived from an EMBL/GenBank/DDBJ whole genome shotgun (WGS) entry which is preliminary data.</text>
</comment>
<proteinExistence type="predicted"/>
<evidence type="ECO:0008006" key="3">
    <source>
        <dbReference type="Google" id="ProtNLM"/>
    </source>
</evidence>
<organism evidence="1 2">
    <name type="scientific">Cyclobacterium plantarum</name>
    <dbReference type="NCBI Taxonomy" id="2716263"/>
    <lineage>
        <taxon>Bacteria</taxon>
        <taxon>Pseudomonadati</taxon>
        <taxon>Bacteroidota</taxon>
        <taxon>Cytophagia</taxon>
        <taxon>Cytophagales</taxon>
        <taxon>Cyclobacteriaceae</taxon>
        <taxon>Cyclobacterium</taxon>
    </lineage>
</organism>
<keyword evidence="2" id="KW-1185">Reference proteome</keyword>
<dbReference type="SUPFAM" id="SSF52266">
    <property type="entry name" value="SGNH hydrolase"/>
    <property type="match status" value="1"/>
</dbReference>
<reference evidence="1 2" key="1">
    <citation type="submission" date="2020-03" db="EMBL/GenBank/DDBJ databases">
        <title>Cyclobacterium plantarum sp. nov., a marine bacterium isolated from a coastal-marine wetland.</title>
        <authorList>
            <person name="Sanchez-Porro C."/>
            <person name="Ventosa A."/>
            <person name="Amoozegar M."/>
        </authorList>
    </citation>
    <scope>NUCLEOTIDE SEQUENCE [LARGE SCALE GENOMIC DNA]</scope>
    <source>
        <strain evidence="1 2">GBPx2</strain>
    </source>
</reference>
<dbReference type="EMBL" id="JAANYN010000007">
    <property type="protein sequence ID" value="NHE58594.1"/>
    <property type="molecule type" value="Genomic_DNA"/>
</dbReference>
<sequence>MKNKEFKMLISKSIKFLLVFILIEISLGFIAKKIFFSQTTGKYARLTYSIQNNSSEVLIMGSSHANRHFVSNILEKELNMTCYNSGVQGQGLIFQTALLKMILKRHEPKVVILNLDEDWLYDSEEFNERLADLHPYYWDFRKELDPILSLSSEFITFKLLFSSYQTNSTLVHALKYFFVPQMDYKGFRPLNQKMEKSFPPINEPLISKEKNEESKIINKNFALMFEEFINDAKLHNVKLIFTVSPQLLQFDRMNVNSSLTLMKIIAEKNRIPIFDFSEDRTFIKKYHLFNDPGHLNNDGAIIFTKLLANKLQEEVDLIK</sequence>
<accession>A0ABX0HE29</accession>
<dbReference type="RefSeq" id="WP_166149103.1">
    <property type="nucleotide sequence ID" value="NZ_JAANYN010000007.1"/>
</dbReference>
<evidence type="ECO:0000313" key="2">
    <source>
        <dbReference type="Proteomes" id="UP000649799"/>
    </source>
</evidence>
<name>A0ABX0HE29_9BACT</name>